<keyword evidence="2" id="KW-0479">Metal-binding</keyword>
<dbReference type="PROSITE" id="PS51296">
    <property type="entry name" value="RIESKE"/>
    <property type="match status" value="1"/>
</dbReference>
<evidence type="ECO:0000256" key="2">
    <source>
        <dbReference type="ARBA" id="ARBA00022723"/>
    </source>
</evidence>
<keyword evidence="3" id="KW-0408">Iron</keyword>
<dbReference type="EMBL" id="JAGGKO010000003">
    <property type="protein sequence ID" value="MBP1955208.1"/>
    <property type="molecule type" value="Genomic_DNA"/>
</dbReference>
<evidence type="ECO:0000259" key="6">
    <source>
        <dbReference type="PROSITE" id="PS51296"/>
    </source>
</evidence>
<evidence type="ECO:0000256" key="3">
    <source>
        <dbReference type="ARBA" id="ARBA00023004"/>
    </source>
</evidence>
<reference evidence="7" key="2">
    <citation type="submission" date="2020-09" db="EMBL/GenBank/DDBJ databases">
        <authorList>
            <person name="Sun Q."/>
            <person name="Ohkuma M."/>
        </authorList>
    </citation>
    <scope>NUCLEOTIDE SEQUENCE</scope>
    <source>
        <strain evidence="7">JCM 16108</strain>
    </source>
</reference>
<protein>
    <submittedName>
        <fullName evidence="7">(2Fe-2S) ferredoxin</fullName>
    </submittedName>
    <submittedName>
        <fullName evidence="8">Nitrite reductase/ring-hydroxylating ferredoxin subunit</fullName>
    </submittedName>
</protein>
<evidence type="ECO:0000256" key="4">
    <source>
        <dbReference type="ARBA" id="ARBA00023014"/>
    </source>
</evidence>
<evidence type="ECO:0000256" key="1">
    <source>
        <dbReference type="ARBA" id="ARBA00022714"/>
    </source>
</evidence>
<dbReference type="Proteomes" id="UP000614609">
    <property type="component" value="Unassembled WGS sequence"/>
</dbReference>
<evidence type="ECO:0000313" key="8">
    <source>
        <dbReference type="EMBL" id="MBP1955208.1"/>
    </source>
</evidence>
<keyword evidence="4" id="KW-0411">Iron-sulfur</keyword>
<dbReference type="EMBL" id="BMOO01000004">
    <property type="protein sequence ID" value="GGM68152.1"/>
    <property type="molecule type" value="Genomic_DNA"/>
</dbReference>
<comment type="caution">
    <text evidence="7">The sequence shown here is derived from an EMBL/GenBank/DDBJ whole genome shotgun (WGS) entry which is preliminary data.</text>
</comment>
<feature type="region of interest" description="Disordered" evidence="5">
    <location>
        <begin position="123"/>
        <end position="146"/>
    </location>
</feature>
<reference evidence="8" key="3">
    <citation type="submission" date="2021-03" db="EMBL/GenBank/DDBJ databases">
        <title>Genomic Encyclopedia of Type Strains, Phase IV (KMG-IV): sequencing the most valuable type-strain genomes for metagenomic binning, comparative biology and taxonomic classification.</title>
        <authorList>
            <person name="Goeker M."/>
        </authorList>
    </citation>
    <scope>NUCLEOTIDE SEQUENCE</scope>
    <source>
        <strain evidence="8">DSM 22443</strain>
    </source>
</reference>
<dbReference type="GO" id="GO:0051537">
    <property type="term" value="F:2 iron, 2 sulfur cluster binding"/>
    <property type="evidence" value="ECO:0007669"/>
    <property type="project" value="UniProtKB-KW"/>
</dbReference>
<keyword evidence="9" id="KW-1185">Reference proteome</keyword>
<organism evidence="7 9">
    <name type="scientific">Halarchaeum rubridurum</name>
    <dbReference type="NCBI Taxonomy" id="489911"/>
    <lineage>
        <taxon>Archaea</taxon>
        <taxon>Methanobacteriati</taxon>
        <taxon>Methanobacteriota</taxon>
        <taxon>Stenosarchaea group</taxon>
        <taxon>Halobacteria</taxon>
        <taxon>Halobacteriales</taxon>
        <taxon>Halobacteriaceae</taxon>
    </lineage>
</organism>
<feature type="compositionally biased region" description="Basic and acidic residues" evidence="5">
    <location>
        <begin position="123"/>
        <end position="136"/>
    </location>
</feature>
<dbReference type="InterPro" id="IPR017941">
    <property type="entry name" value="Rieske_2Fe-2S"/>
</dbReference>
<dbReference type="InterPro" id="IPR036922">
    <property type="entry name" value="Rieske_2Fe-2S_sf"/>
</dbReference>
<dbReference type="AlphaFoldDB" id="A0A830FZQ7"/>
<dbReference type="Proteomes" id="UP000765891">
    <property type="component" value="Unassembled WGS sequence"/>
</dbReference>
<keyword evidence="1" id="KW-0001">2Fe-2S</keyword>
<dbReference type="Pfam" id="PF00355">
    <property type="entry name" value="Rieske"/>
    <property type="match status" value="1"/>
</dbReference>
<dbReference type="RefSeq" id="WP_188872096.1">
    <property type="nucleotide sequence ID" value="NZ_BMOO01000004.1"/>
</dbReference>
<dbReference type="OrthoDB" id="250454at2157"/>
<evidence type="ECO:0000313" key="7">
    <source>
        <dbReference type="EMBL" id="GGM68152.1"/>
    </source>
</evidence>
<reference evidence="7" key="1">
    <citation type="journal article" date="2014" name="Int. J. Syst. Evol. Microbiol.">
        <title>Complete genome sequence of Corynebacterium casei LMG S-19264T (=DSM 44701T), isolated from a smear-ripened cheese.</title>
        <authorList>
            <consortium name="US DOE Joint Genome Institute (JGI-PGF)"/>
            <person name="Walter F."/>
            <person name="Albersmeier A."/>
            <person name="Kalinowski J."/>
            <person name="Ruckert C."/>
        </authorList>
    </citation>
    <scope>NUCLEOTIDE SEQUENCE</scope>
    <source>
        <strain evidence="7">JCM 16108</strain>
    </source>
</reference>
<gene>
    <name evidence="7" type="ORF">GCM10009017_17880</name>
    <name evidence="8" type="ORF">J2752_002120</name>
</gene>
<sequence>MAAGTRLAALDDVPPESTLLVTLRNAAGEEVEFVLVRVGGGDVAAWRNVCPHWTDVRFDAGDGATVRNDELVCKKHGATFDCDSGYCDFGPPEGATLDAADVAVADGAVHLVDDDYDVVRVGESERATGADADRGRSTNPGERLGF</sequence>
<dbReference type="Gene3D" id="2.102.10.10">
    <property type="entry name" value="Rieske [2Fe-2S] iron-sulphur domain"/>
    <property type="match status" value="1"/>
</dbReference>
<name>A0A830FZQ7_9EURY</name>
<dbReference type="GO" id="GO:0046872">
    <property type="term" value="F:metal ion binding"/>
    <property type="evidence" value="ECO:0007669"/>
    <property type="project" value="UniProtKB-KW"/>
</dbReference>
<proteinExistence type="predicted"/>
<dbReference type="SUPFAM" id="SSF50022">
    <property type="entry name" value="ISP domain"/>
    <property type="match status" value="1"/>
</dbReference>
<dbReference type="PANTHER" id="PTHR40261:SF1">
    <property type="entry name" value="RIESKE DOMAIN-CONTAINING PROTEIN"/>
    <property type="match status" value="1"/>
</dbReference>
<accession>A0A830FZQ7</accession>
<feature type="domain" description="Rieske" evidence="6">
    <location>
        <begin position="5"/>
        <end position="111"/>
    </location>
</feature>
<evidence type="ECO:0000313" key="9">
    <source>
        <dbReference type="Proteomes" id="UP000614609"/>
    </source>
</evidence>
<evidence type="ECO:0000256" key="5">
    <source>
        <dbReference type="SAM" id="MobiDB-lite"/>
    </source>
</evidence>
<dbReference type="PANTHER" id="PTHR40261">
    <property type="match status" value="1"/>
</dbReference>